<dbReference type="InterPro" id="IPR036271">
    <property type="entry name" value="Tet_transcr_reg_TetR-rel_C_sf"/>
</dbReference>
<feature type="DNA-binding region" description="H-T-H motif" evidence="4">
    <location>
        <begin position="32"/>
        <end position="51"/>
    </location>
</feature>
<evidence type="ECO:0000256" key="1">
    <source>
        <dbReference type="ARBA" id="ARBA00023015"/>
    </source>
</evidence>
<dbReference type="PANTHER" id="PTHR30055">
    <property type="entry name" value="HTH-TYPE TRANSCRIPTIONAL REGULATOR RUTR"/>
    <property type="match status" value="1"/>
</dbReference>
<keyword evidence="3" id="KW-0804">Transcription</keyword>
<dbReference type="Pfam" id="PF00440">
    <property type="entry name" value="TetR_N"/>
    <property type="match status" value="1"/>
</dbReference>
<dbReference type="SUPFAM" id="SSF46689">
    <property type="entry name" value="Homeodomain-like"/>
    <property type="match status" value="1"/>
</dbReference>
<dbReference type="InterPro" id="IPR050109">
    <property type="entry name" value="HTH-type_TetR-like_transc_reg"/>
</dbReference>
<evidence type="ECO:0000259" key="5">
    <source>
        <dbReference type="PROSITE" id="PS50977"/>
    </source>
</evidence>
<evidence type="ECO:0000313" key="7">
    <source>
        <dbReference type="Proteomes" id="UP000182725"/>
    </source>
</evidence>
<evidence type="ECO:0000313" key="6">
    <source>
        <dbReference type="EMBL" id="SEE34228.1"/>
    </source>
</evidence>
<sequence>MRIDSYHHGDLRRTLLEAAAASIETNGVEALSLRQLARDAGVSHAAPSRHFRDKQALLDALAEDGFNRLAASLDEATSGAATTSEEARRRFDDLARSYVGFALAQPTLLSLMFSLKHAPSARTELLAAGHASMELTMRVVVAAQEIGAIGPGDPQRIALVAFATFHGVATLTSGGLLDEVPAEDLVATASELFWNGLQP</sequence>
<evidence type="ECO:0000256" key="3">
    <source>
        <dbReference type="ARBA" id="ARBA00023163"/>
    </source>
</evidence>
<dbReference type="AlphaFoldDB" id="A0A1H5I423"/>
<dbReference type="InterPro" id="IPR009057">
    <property type="entry name" value="Homeodomain-like_sf"/>
</dbReference>
<organism evidence="6 7">
    <name type="scientific">Arthrobacter alpinus</name>
    <dbReference type="NCBI Taxonomy" id="656366"/>
    <lineage>
        <taxon>Bacteria</taxon>
        <taxon>Bacillati</taxon>
        <taxon>Actinomycetota</taxon>
        <taxon>Actinomycetes</taxon>
        <taxon>Micrococcales</taxon>
        <taxon>Micrococcaceae</taxon>
        <taxon>Arthrobacter</taxon>
    </lineage>
</organism>
<gene>
    <name evidence="6" type="ORF">SAMN04489740_1175</name>
</gene>
<evidence type="ECO:0000256" key="2">
    <source>
        <dbReference type="ARBA" id="ARBA00023125"/>
    </source>
</evidence>
<proteinExistence type="predicted"/>
<keyword evidence="1" id="KW-0805">Transcription regulation</keyword>
<keyword evidence="2 4" id="KW-0238">DNA-binding</keyword>
<dbReference type="Gene3D" id="1.10.357.10">
    <property type="entry name" value="Tetracycline Repressor, domain 2"/>
    <property type="match status" value="1"/>
</dbReference>
<dbReference type="SUPFAM" id="SSF48498">
    <property type="entry name" value="Tetracyclin repressor-like, C-terminal domain"/>
    <property type="match status" value="1"/>
</dbReference>
<accession>A0A1H5I423</accession>
<dbReference type="InterPro" id="IPR001647">
    <property type="entry name" value="HTH_TetR"/>
</dbReference>
<protein>
    <submittedName>
        <fullName evidence="6">DNA-binding transcriptional regulator, AcrR family</fullName>
    </submittedName>
</protein>
<dbReference type="PROSITE" id="PS50977">
    <property type="entry name" value="HTH_TETR_2"/>
    <property type="match status" value="1"/>
</dbReference>
<evidence type="ECO:0000256" key="4">
    <source>
        <dbReference type="PROSITE-ProRule" id="PRU00335"/>
    </source>
</evidence>
<dbReference type="GO" id="GO:0003700">
    <property type="term" value="F:DNA-binding transcription factor activity"/>
    <property type="evidence" value="ECO:0007669"/>
    <property type="project" value="TreeGrafter"/>
</dbReference>
<dbReference type="Proteomes" id="UP000182725">
    <property type="component" value="Unassembled WGS sequence"/>
</dbReference>
<reference evidence="6 7" key="1">
    <citation type="submission" date="2016-10" db="EMBL/GenBank/DDBJ databases">
        <authorList>
            <person name="de Groot N.N."/>
        </authorList>
    </citation>
    <scope>NUCLEOTIDE SEQUENCE [LARGE SCALE GENOMIC DNA]</scope>
    <source>
        <strain evidence="6 7">DSM 22274</strain>
    </source>
</reference>
<dbReference type="EMBL" id="FNTV01000001">
    <property type="protein sequence ID" value="SEE34228.1"/>
    <property type="molecule type" value="Genomic_DNA"/>
</dbReference>
<feature type="domain" description="HTH tetR-type" evidence="5">
    <location>
        <begin position="9"/>
        <end position="69"/>
    </location>
</feature>
<dbReference type="PANTHER" id="PTHR30055:SF220">
    <property type="entry name" value="TETR-FAMILY REGULATORY PROTEIN"/>
    <property type="match status" value="1"/>
</dbReference>
<dbReference type="Pfam" id="PF13305">
    <property type="entry name" value="TetR_C_33"/>
    <property type="match status" value="1"/>
</dbReference>
<name>A0A1H5I423_9MICC</name>
<dbReference type="GO" id="GO:0000976">
    <property type="term" value="F:transcription cis-regulatory region binding"/>
    <property type="evidence" value="ECO:0007669"/>
    <property type="project" value="TreeGrafter"/>
</dbReference>
<dbReference type="RefSeq" id="WP_074710942.1">
    <property type="nucleotide sequence ID" value="NZ_FNTV01000001.1"/>
</dbReference>
<dbReference type="InterPro" id="IPR025996">
    <property type="entry name" value="MT1864/Rv1816-like_C"/>
</dbReference>